<evidence type="ECO:0000313" key="1">
    <source>
        <dbReference type="Proteomes" id="UP000887569"/>
    </source>
</evidence>
<sequence length="57" mass="6519">MCYREMEFKSVSFIERETVNIPVPGHGDKRSLRVFSAVTQTNSVTLNRARARVLFSS</sequence>
<proteinExistence type="predicted"/>
<reference evidence="2 3" key="1">
    <citation type="submission" date="2022-11" db="UniProtKB">
        <authorList>
            <consortium name="WormBaseParasite"/>
        </authorList>
    </citation>
    <scope>IDENTIFICATION</scope>
</reference>
<dbReference type="AlphaFoldDB" id="A0A915BLI4"/>
<evidence type="ECO:0000313" key="2">
    <source>
        <dbReference type="WBParaSite" id="PgR046_g002_t02"/>
    </source>
</evidence>
<keyword evidence="1" id="KW-1185">Reference proteome</keyword>
<accession>A0A915BLI4</accession>
<evidence type="ECO:0000313" key="3">
    <source>
        <dbReference type="WBParaSite" id="PgR046_g002_t04"/>
    </source>
</evidence>
<organism evidence="1 3">
    <name type="scientific">Parascaris univalens</name>
    <name type="common">Nematode worm</name>
    <dbReference type="NCBI Taxonomy" id="6257"/>
    <lineage>
        <taxon>Eukaryota</taxon>
        <taxon>Metazoa</taxon>
        <taxon>Ecdysozoa</taxon>
        <taxon>Nematoda</taxon>
        <taxon>Chromadorea</taxon>
        <taxon>Rhabditida</taxon>
        <taxon>Spirurina</taxon>
        <taxon>Ascaridomorpha</taxon>
        <taxon>Ascaridoidea</taxon>
        <taxon>Ascarididae</taxon>
        <taxon>Parascaris</taxon>
    </lineage>
</organism>
<dbReference type="WBParaSite" id="PgR046_g002_t02">
    <property type="protein sequence ID" value="PgR046_g002_t02"/>
    <property type="gene ID" value="PgR046_g002"/>
</dbReference>
<protein>
    <submittedName>
        <fullName evidence="2 3">Uncharacterized protein</fullName>
    </submittedName>
</protein>
<dbReference type="WBParaSite" id="PgR046_g002_t04">
    <property type="protein sequence ID" value="PgR046_g002_t04"/>
    <property type="gene ID" value="PgR046_g002"/>
</dbReference>
<name>A0A915BLI4_PARUN</name>
<dbReference type="Proteomes" id="UP000887569">
    <property type="component" value="Unplaced"/>
</dbReference>